<dbReference type="RefSeq" id="XP_012895492.1">
    <property type="nucleotide sequence ID" value="XM_013040038.1"/>
</dbReference>
<feature type="compositionally biased region" description="Polar residues" evidence="1">
    <location>
        <begin position="27"/>
        <end position="37"/>
    </location>
</feature>
<evidence type="ECO:0000256" key="1">
    <source>
        <dbReference type="SAM" id="MobiDB-lite"/>
    </source>
</evidence>
<dbReference type="PANTHER" id="PTHR31551:SF1">
    <property type="entry name" value="COILED-COIL DOMAIN-CONTAINING PROTEIN 12"/>
    <property type="match status" value="1"/>
</dbReference>
<proteinExistence type="predicted"/>
<sequence>MDSVEERKKRIEELKRKKAALLAQGKTAESTKPTNYTPRDENLKKNVDSVIVDTKPLSYEEDLKDASKMPGKSDELNLAPKKPNWDLKRGIEHKLDILEKRTTKEKK</sequence>
<dbReference type="InterPro" id="IPR013169">
    <property type="entry name" value="mRNA_splic_Cwf18-like"/>
</dbReference>
<dbReference type="Proteomes" id="UP000008312">
    <property type="component" value="Unassembled WGS sequence"/>
</dbReference>
<dbReference type="PANTHER" id="PTHR31551">
    <property type="entry name" value="PRE-MRNA-SPLICING FACTOR CWF18"/>
    <property type="match status" value="1"/>
</dbReference>
<dbReference type="OrthoDB" id="10261348at2759"/>
<evidence type="ECO:0000313" key="3">
    <source>
        <dbReference type="Proteomes" id="UP000008312"/>
    </source>
</evidence>
<protein>
    <recommendedName>
        <fullName evidence="4">Cwf18 pre-mRNA splicing factor</fullName>
    </recommendedName>
</protein>
<accession>D8M055</accession>
<name>D8M055_BLAHO</name>
<reference evidence="2" key="1">
    <citation type="submission" date="2010-02" db="EMBL/GenBank/DDBJ databases">
        <title>Sequencing and annotation of the Blastocystis hominis genome.</title>
        <authorList>
            <person name="Wincker P."/>
        </authorList>
    </citation>
    <scope>NUCLEOTIDE SEQUENCE</scope>
    <source>
        <strain evidence="2">Singapore isolate B</strain>
    </source>
</reference>
<dbReference type="GeneID" id="24922424"/>
<dbReference type="InParanoid" id="D8M055"/>
<dbReference type="GO" id="GO:0005684">
    <property type="term" value="C:U2-type spliceosomal complex"/>
    <property type="evidence" value="ECO:0007669"/>
    <property type="project" value="TreeGrafter"/>
</dbReference>
<feature type="region of interest" description="Disordered" evidence="1">
    <location>
        <begin position="21"/>
        <end position="43"/>
    </location>
</feature>
<dbReference type="Pfam" id="PF08315">
    <property type="entry name" value="cwf18"/>
    <property type="match status" value="1"/>
</dbReference>
<keyword evidence="3" id="KW-1185">Reference proteome</keyword>
<organism evidence="2">
    <name type="scientific">Blastocystis hominis</name>
    <dbReference type="NCBI Taxonomy" id="12968"/>
    <lineage>
        <taxon>Eukaryota</taxon>
        <taxon>Sar</taxon>
        <taxon>Stramenopiles</taxon>
        <taxon>Bigyra</taxon>
        <taxon>Opalozoa</taxon>
        <taxon>Opalinata</taxon>
        <taxon>Blastocystidae</taxon>
        <taxon>Blastocystis</taxon>
    </lineage>
</organism>
<evidence type="ECO:0000313" key="2">
    <source>
        <dbReference type="EMBL" id="CBK21444.2"/>
    </source>
</evidence>
<dbReference type="AlphaFoldDB" id="D8M055"/>
<dbReference type="GO" id="GO:0071014">
    <property type="term" value="C:post-mRNA release spliceosomal complex"/>
    <property type="evidence" value="ECO:0007669"/>
    <property type="project" value="TreeGrafter"/>
</dbReference>
<dbReference type="EMBL" id="FN668642">
    <property type="protein sequence ID" value="CBK21444.2"/>
    <property type="molecule type" value="Genomic_DNA"/>
</dbReference>
<evidence type="ECO:0008006" key="4">
    <source>
        <dbReference type="Google" id="ProtNLM"/>
    </source>
</evidence>
<gene>
    <name evidence="2" type="ORF">GSBLH_T00006299001</name>
</gene>